<keyword evidence="2" id="KW-1185">Reference proteome</keyword>
<dbReference type="Proteomes" id="UP000198925">
    <property type="component" value="Unassembled WGS sequence"/>
</dbReference>
<evidence type="ECO:0000313" key="2">
    <source>
        <dbReference type="Proteomes" id="UP000198925"/>
    </source>
</evidence>
<gene>
    <name evidence="1" type="ORF">SAMN04487779_10412</name>
</gene>
<dbReference type="EMBL" id="FMZX01000041">
    <property type="protein sequence ID" value="SDE47438.1"/>
    <property type="molecule type" value="Genomic_DNA"/>
</dbReference>
<dbReference type="AlphaFoldDB" id="A0A1G7D726"/>
<dbReference type="RefSeq" id="WP_090665237.1">
    <property type="nucleotide sequence ID" value="NZ_FMZX01000041.1"/>
</dbReference>
<accession>A0A1G7D726</accession>
<evidence type="ECO:0000313" key="1">
    <source>
        <dbReference type="EMBL" id="SDE47438.1"/>
    </source>
</evidence>
<sequence>MSENRNCFHAGAAARLHILPDQGEYRFVLILAKPPVDAVPASLGRRGELTAILPHDRGATWPHRDGQAIARGVLAQGGAIALGFVTLADALACKTRIDHDNRASAPGGAA</sequence>
<name>A0A1G7D726_9PROT</name>
<reference evidence="1 2" key="1">
    <citation type="submission" date="2016-10" db="EMBL/GenBank/DDBJ databases">
        <authorList>
            <person name="de Groot N.N."/>
        </authorList>
    </citation>
    <scope>NUCLEOTIDE SEQUENCE [LARGE SCALE GENOMIC DNA]</scope>
    <source>
        <strain evidence="1 2">CPCC 100156</strain>
    </source>
</reference>
<organism evidence="1 2">
    <name type="scientific">Belnapia rosea</name>
    <dbReference type="NCBI Taxonomy" id="938405"/>
    <lineage>
        <taxon>Bacteria</taxon>
        <taxon>Pseudomonadati</taxon>
        <taxon>Pseudomonadota</taxon>
        <taxon>Alphaproteobacteria</taxon>
        <taxon>Acetobacterales</taxon>
        <taxon>Roseomonadaceae</taxon>
        <taxon>Belnapia</taxon>
    </lineage>
</organism>
<proteinExistence type="predicted"/>
<protein>
    <submittedName>
        <fullName evidence="1">Uncharacterized protein</fullName>
    </submittedName>
</protein>